<accession>A0A2M8QAK9</accession>
<dbReference type="Proteomes" id="UP000230790">
    <property type="component" value="Unassembled WGS sequence"/>
</dbReference>
<organism evidence="1 2">
    <name type="scientific">Candidatus Thermofonsia Clade 3 bacterium</name>
    <dbReference type="NCBI Taxonomy" id="2364212"/>
    <lineage>
        <taxon>Bacteria</taxon>
        <taxon>Bacillati</taxon>
        <taxon>Chloroflexota</taxon>
        <taxon>Candidatus Thermofontia</taxon>
        <taxon>Candidatus Thermofonsia Clade 3</taxon>
    </lineage>
</organism>
<reference evidence="1 2" key="1">
    <citation type="submission" date="2017-11" db="EMBL/GenBank/DDBJ databases">
        <title>Evolution of Phototrophy in the Chloroflexi Phylum Driven by Horizontal Gene Transfer.</title>
        <authorList>
            <person name="Ward L.M."/>
            <person name="Hemp J."/>
            <person name="Shih P.M."/>
            <person name="Mcglynn S.E."/>
            <person name="Fischer W."/>
        </authorList>
    </citation>
    <scope>NUCLEOTIDE SEQUENCE [LARGE SCALE GENOMIC DNA]</scope>
    <source>
        <strain evidence="1">JP3_7</strain>
    </source>
</reference>
<evidence type="ECO:0000313" key="1">
    <source>
        <dbReference type="EMBL" id="PJF46825.1"/>
    </source>
</evidence>
<gene>
    <name evidence="1" type="ORF">CUN48_11835</name>
</gene>
<evidence type="ECO:0000313" key="2">
    <source>
        <dbReference type="Proteomes" id="UP000230790"/>
    </source>
</evidence>
<name>A0A2M8QAK9_9CHLR</name>
<comment type="caution">
    <text evidence="1">The sequence shown here is derived from an EMBL/GenBank/DDBJ whole genome shotgun (WGS) entry which is preliminary data.</text>
</comment>
<protein>
    <submittedName>
        <fullName evidence="1">Uncharacterized protein</fullName>
    </submittedName>
</protein>
<dbReference type="AlphaFoldDB" id="A0A2M8QAK9"/>
<proteinExistence type="predicted"/>
<dbReference type="EMBL" id="PGTN01000091">
    <property type="protein sequence ID" value="PJF46825.1"/>
    <property type="molecule type" value="Genomic_DNA"/>
</dbReference>
<sequence length="137" mass="15961">MTVKERSQDLNMVVEIVREHLFAHLDDSDLCKDMCAVIAINLRRIHEDTEKSANAWDKRAYHSKADALRREMSWALPMAQLAESLAYNARRFTAEDLDRLMDMLPDAYEMPKRPRFRNVEVMRGAAAAARQTLLRKR</sequence>